<organism evidence="1 2">
    <name type="scientific">Irpex rosettiformis</name>
    <dbReference type="NCBI Taxonomy" id="378272"/>
    <lineage>
        <taxon>Eukaryota</taxon>
        <taxon>Fungi</taxon>
        <taxon>Dikarya</taxon>
        <taxon>Basidiomycota</taxon>
        <taxon>Agaricomycotina</taxon>
        <taxon>Agaricomycetes</taxon>
        <taxon>Polyporales</taxon>
        <taxon>Irpicaceae</taxon>
        <taxon>Irpex</taxon>
    </lineage>
</organism>
<reference evidence="1" key="1">
    <citation type="journal article" date="2021" name="Environ. Microbiol.">
        <title>Gene family expansions and transcriptome signatures uncover fungal adaptations to wood decay.</title>
        <authorList>
            <person name="Hage H."/>
            <person name="Miyauchi S."/>
            <person name="Viragh M."/>
            <person name="Drula E."/>
            <person name="Min B."/>
            <person name="Chaduli D."/>
            <person name="Navarro D."/>
            <person name="Favel A."/>
            <person name="Norest M."/>
            <person name="Lesage-Meessen L."/>
            <person name="Balint B."/>
            <person name="Merenyi Z."/>
            <person name="de Eugenio L."/>
            <person name="Morin E."/>
            <person name="Martinez A.T."/>
            <person name="Baldrian P."/>
            <person name="Stursova M."/>
            <person name="Martinez M.J."/>
            <person name="Novotny C."/>
            <person name="Magnuson J.K."/>
            <person name="Spatafora J.W."/>
            <person name="Maurice S."/>
            <person name="Pangilinan J."/>
            <person name="Andreopoulos W."/>
            <person name="LaButti K."/>
            <person name="Hundley H."/>
            <person name="Na H."/>
            <person name="Kuo A."/>
            <person name="Barry K."/>
            <person name="Lipzen A."/>
            <person name="Henrissat B."/>
            <person name="Riley R."/>
            <person name="Ahrendt S."/>
            <person name="Nagy L.G."/>
            <person name="Grigoriev I.V."/>
            <person name="Martin F."/>
            <person name="Rosso M.N."/>
        </authorList>
    </citation>
    <scope>NUCLEOTIDE SEQUENCE</scope>
    <source>
        <strain evidence="1">CBS 384.51</strain>
    </source>
</reference>
<dbReference type="Proteomes" id="UP001055072">
    <property type="component" value="Unassembled WGS sequence"/>
</dbReference>
<protein>
    <submittedName>
        <fullName evidence="1">Uncharacterized protein</fullName>
    </submittedName>
</protein>
<name>A0ACB8UD39_9APHY</name>
<evidence type="ECO:0000313" key="2">
    <source>
        <dbReference type="Proteomes" id="UP001055072"/>
    </source>
</evidence>
<dbReference type="EMBL" id="MU274904">
    <property type="protein sequence ID" value="KAI0091974.1"/>
    <property type="molecule type" value="Genomic_DNA"/>
</dbReference>
<proteinExistence type="predicted"/>
<sequence>MWTETLFLNNMKCNAAKDRPQPPVRSETGDSSALVESPPQKKRKRSSSDVEERPITKSTKKYKIRNASKNSEKTIYSPSSSSSDGSTDSTSQVVAEESIVWDIESIGKDDTGESVLSTKKETTRITKWSGEAPVIIDQCTPNSGGRREEIRPFLPPLGGEKQALDLSSDNSASCSSLCPSQSVSHAILAPPNPHGAQKPIRSKYFKNTVPIDTVDDRDKIETPVLENQNIEVEAQEYKLTVDEEEPLRCSSGALTPNNFVYAQAAHSLLEEVCNPPVNGPGVVQDVDDISYYDESIVDGVSPYTPLLSAVGDRSNLDYGPMDDIYEASFYYGSSCDDIYEFEDASDGMAFENDSDWNLPDGLFDEPALTWVDSGHWGGDNFDRNYADLYNSPDYLPAQPLAYEDLPFSSGAVLTPDDIAEASTSTIECNEADSFEQSSCSAVDWFPHGQVHLGGYSPAPAGSVDVVPTGLDVATGHLELPTLAQVEEGVAKTLQGHWRPQKL</sequence>
<accession>A0ACB8UD39</accession>
<evidence type="ECO:0000313" key="1">
    <source>
        <dbReference type="EMBL" id="KAI0091974.1"/>
    </source>
</evidence>
<comment type="caution">
    <text evidence="1">The sequence shown here is derived from an EMBL/GenBank/DDBJ whole genome shotgun (WGS) entry which is preliminary data.</text>
</comment>
<keyword evidence="2" id="KW-1185">Reference proteome</keyword>
<gene>
    <name evidence="1" type="ORF">BDY19DRAFT_570948</name>
</gene>